<dbReference type="EMBL" id="LN890655">
    <property type="protein sequence ID" value="CUS04993.2"/>
    <property type="molecule type" value="Genomic_DNA"/>
</dbReference>
<gene>
    <name evidence="2" type="ORF">CFX0092_A3115</name>
</gene>
<dbReference type="OrthoDB" id="161461at2"/>
<dbReference type="InterPro" id="IPR029060">
    <property type="entry name" value="PIN-like_dom_sf"/>
</dbReference>
<dbReference type="AlphaFoldDB" id="A0A170PIR5"/>
<name>A0A170PIR5_9CHLR</name>
<dbReference type="Pfam" id="PF13470">
    <property type="entry name" value="PIN_3"/>
    <property type="match status" value="1"/>
</dbReference>
<protein>
    <submittedName>
        <fullName evidence="2">Nucleic acid-binding protein, contains PIN domain</fullName>
    </submittedName>
</protein>
<dbReference type="CDD" id="cd09854">
    <property type="entry name" value="PIN_VapC-like"/>
    <property type="match status" value="1"/>
</dbReference>
<dbReference type="KEGG" id="pbf:CFX0092_A3115"/>
<sequence length="151" mass="16550">MATTESRKPRVFIDADVLFAGSASPSEHGASLTILRMAEITLLDALTSEQVIVEAERNLAAKLPATLPTFRLLVDRCLTVVPIPSADEVARHHGLAEANDLPILVAAVQHVCPWLVTFNGRHYRPGHPDVTILLPGEFVQRVRYLLSALNR</sequence>
<feature type="domain" description="PIN" evidence="1">
    <location>
        <begin position="10"/>
        <end position="119"/>
    </location>
</feature>
<evidence type="ECO:0000313" key="3">
    <source>
        <dbReference type="Proteomes" id="UP000215027"/>
    </source>
</evidence>
<dbReference type="SUPFAM" id="SSF88723">
    <property type="entry name" value="PIN domain-like"/>
    <property type="match status" value="1"/>
</dbReference>
<dbReference type="Proteomes" id="UP000215027">
    <property type="component" value="Chromosome I"/>
</dbReference>
<evidence type="ECO:0000259" key="1">
    <source>
        <dbReference type="Pfam" id="PF13470"/>
    </source>
</evidence>
<organism evidence="2 3">
    <name type="scientific">Candidatus Promineifilum breve</name>
    <dbReference type="NCBI Taxonomy" id="1806508"/>
    <lineage>
        <taxon>Bacteria</taxon>
        <taxon>Bacillati</taxon>
        <taxon>Chloroflexota</taxon>
        <taxon>Ardenticatenia</taxon>
        <taxon>Candidatus Promineifilales</taxon>
        <taxon>Candidatus Promineifilaceae</taxon>
        <taxon>Candidatus Promineifilum</taxon>
    </lineage>
</organism>
<accession>A0A170PIR5</accession>
<dbReference type="RefSeq" id="WP_095044263.1">
    <property type="nucleotide sequence ID" value="NZ_LN890655.1"/>
</dbReference>
<evidence type="ECO:0000313" key="2">
    <source>
        <dbReference type="EMBL" id="CUS04993.2"/>
    </source>
</evidence>
<proteinExistence type="predicted"/>
<dbReference type="InterPro" id="IPR002716">
    <property type="entry name" value="PIN_dom"/>
</dbReference>
<keyword evidence="3" id="KW-1185">Reference proteome</keyword>
<reference evidence="2" key="1">
    <citation type="submission" date="2016-01" db="EMBL/GenBank/DDBJ databases">
        <authorList>
            <person name="Mcilroy J.S."/>
            <person name="Karst M S."/>
            <person name="Albertsen M."/>
        </authorList>
    </citation>
    <scope>NUCLEOTIDE SEQUENCE</scope>
    <source>
        <strain evidence="2">Cfx-K</strain>
    </source>
</reference>